<accession>A0A9N8VAN9</accession>
<gene>
    <name evidence="1" type="ORF">CPELLU_LOCUS31</name>
</gene>
<dbReference type="AlphaFoldDB" id="A0A9N8VAN9"/>
<comment type="caution">
    <text evidence="1">The sequence shown here is derived from an EMBL/GenBank/DDBJ whole genome shotgun (WGS) entry which is preliminary data.</text>
</comment>
<dbReference type="Proteomes" id="UP000789759">
    <property type="component" value="Unassembled WGS sequence"/>
</dbReference>
<evidence type="ECO:0000313" key="2">
    <source>
        <dbReference type="Proteomes" id="UP000789759"/>
    </source>
</evidence>
<name>A0A9N8VAN9_9GLOM</name>
<evidence type="ECO:0000313" key="1">
    <source>
        <dbReference type="EMBL" id="CAG8449072.1"/>
    </source>
</evidence>
<proteinExistence type="predicted"/>
<dbReference type="EMBL" id="CAJVQA010000006">
    <property type="protein sequence ID" value="CAG8449072.1"/>
    <property type="molecule type" value="Genomic_DNA"/>
</dbReference>
<keyword evidence="2" id="KW-1185">Reference proteome</keyword>
<sequence length="47" mass="5415">MIARRRKKNFVDTLNRVLDAIIDDDESLKKLHSFGIGDVLTQRTDSI</sequence>
<reference evidence="1" key="1">
    <citation type="submission" date="2021-06" db="EMBL/GenBank/DDBJ databases">
        <authorList>
            <person name="Kallberg Y."/>
            <person name="Tangrot J."/>
            <person name="Rosling A."/>
        </authorList>
    </citation>
    <scope>NUCLEOTIDE SEQUENCE</scope>
    <source>
        <strain evidence="1">FL966</strain>
    </source>
</reference>
<protein>
    <submittedName>
        <fullName evidence="1">22431_t:CDS:1</fullName>
    </submittedName>
</protein>
<organism evidence="1 2">
    <name type="scientific">Cetraspora pellucida</name>
    <dbReference type="NCBI Taxonomy" id="1433469"/>
    <lineage>
        <taxon>Eukaryota</taxon>
        <taxon>Fungi</taxon>
        <taxon>Fungi incertae sedis</taxon>
        <taxon>Mucoromycota</taxon>
        <taxon>Glomeromycotina</taxon>
        <taxon>Glomeromycetes</taxon>
        <taxon>Diversisporales</taxon>
        <taxon>Gigasporaceae</taxon>
        <taxon>Cetraspora</taxon>
    </lineage>
</organism>